<comment type="function">
    <text evidence="5">Binds mRNA; thus facilitating recognition of the initiation point. It is needed to translate mRNA with a short Shine-Dalgarno (SD) purine-rich sequence.</text>
</comment>
<feature type="binding site" evidence="6">
    <location>
        <position position="75"/>
    </location>
    <ligand>
        <name>dimethylallyl diphosphate</name>
        <dbReference type="ChEBI" id="CHEBI:57623"/>
    </ligand>
</feature>
<dbReference type="UniPathway" id="UPA00059">
    <property type="reaction ID" value="UER00105"/>
</dbReference>
<evidence type="ECO:0000313" key="10">
    <source>
        <dbReference type="Proteomes" id="UP000623269"/>
    </source>
</evidence>
<dbReference type="RefSeq" id="WP_197662635.1">
    <property type="nucleotide sequence ID" value="NZ_JAEAGR010000021.1"/>
</dbReference>
<feature type="binding site" evidence="6">
    <location>
        <position position="238"/>
    </location>
    <ligand>
        <name>dimethylallyl diphosphate</name>
        <dbReference type="ChEBI" id="CHEBI:57623"/>
    </ligand>
</feature>
<dbReference type="Pfam" id="PF00575">
    <property type="entry name" value="S1"/>
    <property type="match status" value="4"/>
</dbReference>
<dbReference type="EMBL" id="JAEAGR010000021">
    <property type="protein sequence ID" value="MBH1942381.1"/>
    <property type="molecule type" value="Genomic_DNA"/>
</dbReference>
<feature type="binding site" evidence="6">
    <location>
        <position position="240"/>
    </location>
    <ligand>
        <name>isopentenyl diphosphate</name>
        <dbReference type="ChEBI" id="CHEBI:128769"/>
    </ligand>
</feature>
<evidence type="ECO:0000256" key="3">
    <source>
        <dbReference type="ARBA" id="ARBA00023004"/>
    </source>
</evidence>
<dbReference type="Gene3D" id="2.40.50.140">
    <property type="entry name" value="Nucleic acid-binding proteins"/>
    <property type="match status" value="4"/>
</dbReference>
<feature type="binding site" evidence="6">
    <location>
        <position position="282"/>
    </location>
    <ligand>
        <name>isopentenyl diphosphate</name>
        <dbReference type="ChEBI" id="CHEBI:128769"/>
    </ligand>
</feature>
<feature type="binding site" evidence="6">
    <location>
        <position position="75"/>
    </location>
    <ligand>
        <name>(2E)-4-hydroxy-3-methylbut-2-enyl diphosphate</name>
        <dbReference type="ChEBI" id="CHEBI:128753"/>
    </ligand>
</feature>
<dbReference type="NCBIfam" id="TIGR00216">
    <property type="entry name" value="ispH_lytB"/>
    <property type="match status" value="1"/>
</dbReference>
<dbReference type="GO" id="GO:0051539">
    <property type="term" value="F:4 iron, 4 sulfur cluster binding"/>
    <property type="evidence" value="ECO:0007669"/>
    <property type="project" value="UniProtKB-UniRule"/>
</dbReference>
<dbReference type="GO" id="GO:0005840">
    <property type="term" value="C:ribosome"/>
    <property type="evidence" value="ECO:0007669"/>
    <property type="project" value="UniProtKB-KW"/>
</dbReference>
<keyword evidence="1 6" id="KW-0004">4Fe-4S</keyword>
<keyword evidence="4 6" id="KW-0411">Iron-sulfur</keyword>
<keyword evidence="6" id="KW-0414">Isoprene biosynthesis</keyword>
<feature type="binding site" evidence="6">
    <location>
        <position position="282"/>
    </location>
    <ligand>
        <name>dimethylallyl diphosphate</name>
        <dbReference type="ChEBI" id="CHEBI:57623"/>
    </ligand>
</feature>
<feature type="binding site" evidence="6">
    <location>
        <position position="238"/>
    </location>
    <ligand>
        <name>isopentenyl diphosphate</name>
        <dbReference type="ChEBI" id="CHEBI:128769"/>
    </ligand>
</feature>
<protein>
    <recommendedName>
        <fullName evidence="6">4-hydroxy-3-methylbut-2-enyl diphosphate reductase</fullName>
        <shortName evidence="6">HMBPP reductase</shortName>
        <ecNumber evidence="6">1.17.7.4</ecNumber>
    </recommendedName>
</protein>
<dbReference type="EC" id="1.17.7.4" evidence="6"/>
<feature type="domain" description="S1 motif" evidence="8">
    <location>
        <begin position="572"/>
        <end position="641"/>
    </location>
</feature>
<dbReference type="InterPro" id="IPR012340">
    <property type="entry name" value="NA-bd_OB-fold"/>
</dbReference>
<feature type="compositionally biased region" description="Acidic residues" evidence="7">
    <location>
        <begin position="652"/>
        <end position="668"/>
    </location>
</feature>
<feature type="domain" description="S1 motif" evidence="8">
    <location>
        <begin position="315"/>
        <end position="384"/>
    </location>
</feature>
<dbReference type="PROSITE" id="PS50126">
    <property type="entry name" value="S1"/>
    <property type="match status" value="4"/>
</dbReference>
<comment type="pathway">
    <text evidence="6">Isoprenoid biosynthesis; dimethylallyl diphosphate biosynthesis; dimethylallyl diphosphate from (2E)-4-hydroxy-3-methylbutenyl diphosphate: step 1/1.</text>
</comment>
<feature type="domain" description="S1 motif" evidence="8">
    <location>
        <begin position="489"/>
        <end position="555"/>
    </location>
</feature>
<dbReference type="SMART" id="SM00316">
    <property type="entry name" value="S1"/>
    <property type="match status" value="4"/>
</dbReference>
<feature type="binding site" evidence="6">
    <location>
        <position position="40"/>
    </location>
    <ligand>
        <name>(2E)-4-hydroxy-3-methylbut-2-enyl diphosphate</name>
        <dbReference type="ChEBI" id="CHEBI:128753"/>
    </ligand>
</feature>
<comment type="function">
    <text evidence="6">Catalyzes the conversion of 1-hydroxy-2-methyl-2-(E)-butenyl 4-diphosphate (HMBPP) into a mixture of isopentenyl diphosphate (IPP) and dimethylallyl diphosphate (DMAPP). Acts in the terminal step of the DOXP/MEP pathway for isoprenoid precursor biosynthesis.</text>
</comment>
<dbReference type="GO" id="GO:0019288">
    <property type="term" value="P:isopentenyl diphosphate biosynthetic process, methylerythritol 4-phosphate pathway"/>
    <property type="evidence" value="ECO:0007669"/>
    <property type="project" value="UniProtKB-UniRule"/>
</dbReference>
<dbReference type="InterPro" id="IPR003029">
    <property type="entry name" value="S1_domain"/>
</dbReference>
<sequence length="668" mass="74377">MKIETALSAGFCFGVKRAVDLVYKETAESELVYTYGPIIHNEEVTNDLSKKGVKVINSMEELKELPAGTIIIRSHGVSKAIYDELVSYGHKIIDATCPYVLKIHRIVMEQSEAGRYIIIIGNRNHPEVQGIIGWCKNTNPNKDDNTTVQKESLPNYIVMEDICEAEQFDLPTDTKICIVSQTTYNYNKFQELVEIISKKGYDIFVLNTICNATEKRQSEAYELAKKSDAMIVIGSKQSSNTRKLYEICKKECENTYYIQKLDDLDLNLFKSYRNVGITAGASTPNNIIKEVLTAMSEKSFEQLLEEEKVVEINNGDVVEGIVLGVKEDEIILNIGYKSEGIITRNEYTNTPNLDLTTVVKVGDKMQAKVLKVNDGEGQVALTYKRLAAEKGNKRLEEAFNNHEVLSAKVAAVLNGGLSVIIDEARVFIPASLISDSYEKDLTKYAGEKIEFVITEFNPKKRRIIGDRKQLIVAKKEVLKKALFEKIQVGMTVEGTVKNITDFGAFIDLGGADGLLHISEMSWGRVENPKKVFKVGDTVKAYIKDIQGEKIALSLKFENENPWIDAETKYAVGNTVTGVVARMTDFGAFVELEPGIDALLHVSQISREHVEKPADALKIGQEITAKVVELNKEEKKISLSIKALEAPDKEETAETASDDVSEADPETQA</sequence>
<dbReference type="FunFam" id="2.40.50.140:FF:000103">
    <property type="entry name" value="protein RRP5 homolog"/>
    <property type="match status" value="1"/>
</dbReference>
<evidence type="ECO:0000256" key="6">
    <source>
        <dbReference type="HAMAP-Rule" id="MF_00191"/>
    </source>
</evidence>
<keyword evidence="10" id="KW-1185">Reference proteome</keyword>
<evidence type="ECO:0000256" key="1">
    <source>
        <dbReference type="ARBA" id="ARBA00022485"/>
    </source>
</evidence>
<dbReference type="SUPFAM" id="SSF50249">
    <property type="entry name" value="Nucleic acid-binding proteins"/>
    <property type="match status" value="4"/>
</dbReference>
<dbReference type="Gene3D" id="3.40.1010.20">
    <property type="entry name" value="4-hydroxy-3-methylbut-2-enyl diphosphate reductase, catalytic domain"/>
    <property type="match status" value="2"/>
</dbReference>
<evidence type="ECO:0000256" key="4">
    <source>
        <dbReference type="ARBA" id="ARBA00023014"/>
    </source>
</evidence>
<proteinExistence type="inferred from homology"/>
<dbReference type="UniPathway" id="UPA00056">
    <property type="reaction ID" value="UER00097"/>
</dbReference>
<feature type="binding site" evidence="6">
    <location>
        <position position="210"/>
    </location>
    <ligand>
        <name>[4Fe-4S] cluster</name>
        <dbReference type="ChEBI" id="CHEBI:49883"/>
    </ligand>
</feature>
<feature type="binding site" evidence="6">
    <location>
        <position position="282"/>
    </location>
    <ligand>
        <name>(2E)-4-hydroxy-3-methylbut-2-enyl diphosphate</name>
        <dbReference type="ChEBI" id="CHEBI:128753"/>
    </ligand>
</feature>
<keyword evidence="9" id="KW-0689">Ribosomal protein</keyword>
<dbReference type="PANTHER" id="PTHR30426:SF0">
    <property type="entry name" value="4-HYDROXY-3-METHYLBUT-2-ENYL DIPHOSPHATE REDUCTASE"/>
    <property type="match status" value="1"/>
</dbReference>
<dbReference type="GO" id="GO:0003729">
    <property type="term" value="F:mRNA binding"/>
    <property type="evidence" value="ECO:0007669"/>
    <property type="project" value="UniProtKB-ARBA"/>
</dbReference>
<feature type="binding site" evidence="6">
    <location>
        <position position="125"/>
    </location>
    <ligand>
        <name>dimethylallyl diphosphate</name>
        <dbReference type="ChEBI" id="CHEBI:57623"/>
    </ligand>
</feature>
<dbReference type="CDD" id="cd05688">
    <property type="entry name" value="S1_RPS1_repeat_ec3"/>
    <property type="match status" value="1"/>
</dbReference>
<feature type="binding site" evidence="6">
    <location>
        <position position="238"/>
    </location>
    <ligand>
        <name>(2E)-4-hydroxy-3-methylbut-2-enyl diphosphate</name>
        <dbReference type="ChEBI" id="CHEBI:128753"/>
    </ligand>
</feature>
<comment type="cofactor">
    <cofactor evidence="6">
        <name>[4Fe-4S] cluster</name>
        <dbReference type="ChEBI" id="CHEBI:49883"/>
    </cofactor>
    <text evidence="6">Binds 1 [4Fe-4S] cluster per subunit.</text>
</comment>
<comment type="catalytic activity">
    <reaction evidence="6">
        <text>dimethylallyl diphosphate + 2 oxidized [2Fe-2S]-[ferredoxin] + H2O = (2E)-4-hydroxy-3-methylbut-2-enyl diphosphate + 2 reduced [2Fe-2S]-[ferredoxin] + 2 H(+)</text>
        <dbReference type="Rhea" id="RHEA:24825"/>
        <dbReference type="Rhea" id="RHEA-COMP:10000"/>
        <dbReference type="Rhea" id="RHEA-COMP:10001"/>
        <dbReference type="ChEBI" id="CHEBI:15377"/>
        <dbReference type="ChEBI" id="CHEBI:15378"/>
        <dbReference type="ChEBI" id="CHEBI:33737"/>
        <dbReference type="ChEBI" id="CHEBI:33738"/>
        <dbReference type="ChEBI" id="CHEBI:57623"/>
        <dbReference type="ChEBI" id="CHEBI:128753"/>
        <dbReference type="EC" id="1.17.7.4"/>
    </reaction>
</comment>
<dbReference type="CDD" id="cd13944">
    <property type="entry name" value="lytB_ispH"/>
    <property type="match status" value="1"/>
</dbReference>
<feature type="binding site" evidence="6">
    <location>
        <position position="97"/>
    </location>
    <ligand>
        <name>[4Fe-4S] cluster</name>
        <dbReference type="ChEBI" id="CHEBI:49883"/>
    </ligand>
</feature>
<comment type="catalytic activity">
    <reaction evidence="6">
        <text>isopentenyl diphosphate + 2 oxidized [2Fe-2S]-[ferredoxin] + H2O = (2E)-4-hydroxy-3-methylbut-2-enyl diphosphate + 2 reduced [2Fe-2S]-[ferredoxin] + 2 H(+)</text>
        <dbReference type="Rhea" id="RHEA:24488"/>
        <dbReference type="Rhea" id="RHEA-COMP:10000"/>
        <dbReference type="Rhea" id="RHEA-COMP:10001"/>
        <dbReference type="ChEBI" id="CHEBI:15377"/>
        <dbReference type="ChEBI" id="CHEBI:15378"/>
        <dbReference type="ChEBI" id="CHEBI:33737"/>
        <dbReference type="ChEBI" id="CHEBI:33738"/>
        <dbReference type="ChEBI" id="CHEBI:128753"/>
        <dbReference type="ChEBI" id="CHEBI:128769"/>
        <dbReference type="EC" id="1.17.7.4"/>
    </reaction>
</comment>
<comment type="similarity">
    <text evidence="6">Belongs to the IspH family.</text>
</comment>
<feature type="region of interest" description="Disordered" evidence="7">
    <location>
        <begin position="645"/>
        <end position="668"/>
    </location>
</feature>
<feature type="binding site" evidence="6">
    <location>
        <position position="40"/>
    </location>
    <ligand>
        <name>dimethylallyl diphosphate</name>
        <dbReference type="ChEBI" id="CHEBI:57623"/>
    </ligand>
</feature>
<dbReference type="GO" id="GO:0005737">
    <property type="term" value="C:cytoplasm"/>
    <property type="evidence" value="ECO:0007669"/>
    <property type="project" value="UniProtKB-ARBA"/>
</dbReference>
<feature type="binding site" evidence="6">
    <location>
        <position position="75"/>
    </location>
    <ligand>
        <name>isopentenyl diphosphate</name>
        <dbReference type="ChEBI" id="CHEBI:128769"/>
    </ligand>
</feature>
<dbReference type="Gene3D" id="3.40.50.11270">
    <property type="match status" value="1"/>
</dbReference>
<evidence type="ECO:0000259" key="8">
    <source>
        <dbReference type="PROSITE" id="PS50126"/>
    </source>
</evidence>
<dbReference type="PANTHER" id="PTHR30426">
    <property type="entry name" value="4-HYDROXY-3-METHYLBUT-2-ENYL DIPHOSPHATE REDUCTASE"/>
    <property type="match status" value="1"/>
</dbReference>
<dbReference type="InterPro" id="IPR003451">
    <property type="entry name" value="LytB/IspH"/>
</dbReference>
<keyword evidence="2 6" id="KW-0479">Metal-binding</keyword>
<name>A0A8J7KUD8_9FIRM</name>
<dbReference type="GO" id="GO:0051745">
    <property type="term" value="F:4-hydroxy-3-methylbut-2-enyl diphosphate reductase activity"/>
    <property type="evidence" value="ECO:0007669"/>
    <property type="project" value="UniProtKB-UniRule"/>
</dbReference>
<accession>A0A8J7KUD8</accession>
<feature type="binding site" evidence="6">
    <location>
        <position position="125"/>
    </location>
    <ligand>
        <name>(2E)-4-hydroxy-3-methylbut-2-enyl diphosphate</name>
        <dbReference type="ChEBI" id="CHEBI:128753"/>
    </ligand>
</feature>
<evidence type="ECO:0000256" key="7">
    <source>
        <dbReference type="SAM" id="MobiDB-lite"/>
    </source>
</evidence>
<feature type="active site" description="Proton donor" evidence="6">
    <location>
        <position position="127"/>
    </location>
</feature>
<evidence type="ECO:0000256" key="2">
    <source>
        <dbReference type="ARBA" id="ARBA00022723"/>
    </source>
</evidence>
<keyword evidence="9" id="KW-0687">Ribonucleoprotein</keyword>
<comment type="caution">
    <text evidence="9">The sequence shown here is derived from an EMBL/GenBank/DDBJ whole genome shotgun (WGS) entry which is preliminary data.</text>
</comment>
<feature type="binding site" evidence="6">
    <location>
        <position position="125"/>
    </location>
    <ligand>
        <name>isopentenyl diphosphate</name>
        <dbReference type="ChEBI" id="CHEBI:128769"/>
    </ligand>
</feature>
<dbReference type="NCBIfam" id="NF005208">
    <property type="entry name" value="PRK06676.1"/>
    <property type="match status" value="1"/>
</dbReference>
<evidence type="ECO:0000256" key="5">
    <source>
        <dbReference type="ARBA" id="ARBA00025604"/>
    </source>
</evidence>
<dbReference type="GO" id="GO:0050992">
    <property type="term" value="P:dimethylallyl diphosphate biosynthetic process"/>
    <property type="evidence" value="ECO:0007669"/>
    <property type="project" value="UniProtKB-UniRule"/>
</dbReference>
<dbReference type="NCBIfam" id="NF000907">
    <property type="entry name" value="PRK00087.1"/>
    <property type="match status" value="1"/>
</dbReference>
<feature type="binding site" evidence="6">
    <location>
        <position position="240"/>
    </location>
    <ligand>
        <name>dimethylallyl diphosphate</name>
        <dbReference type="ChEBI" id="CHEBI:57623"/>
    </ligand>
</feature>
<dbReference type="Proteomes" id="UP000623269">
    <property type="component" value="Unassembled WGS sequence"/>
</dbReference>
<feature type="binding site" evidence="6">
    <location>
        <position position="40"/>
    </location>
    <ligand>
        <name>isopentenyl diphosphate</name>
        <dbReference type="ChEBI" id="CHEBI:128769"/>
    </ligand>
</feature>
<gene>
    <name evidence="6" type="primary">ispH</name>
    <name evidence="9" type="ORF">I5677_15875</name>
</gene>
<organism evidence="9 10">
    <name type="scientific">Mobilitalea sibirica</name>
    <dbReference type="NCBI Taxonomy" id="1462919"/>
    <lineage>
        <taxon>Bacteria</taxon>
        <taxon>Bacillati</taxon>
        <taxon>Bacillota</taxon>
        <taxon>Clostridia</taxon>
        <taxon>Lachnospirales</taxon>
        <taxon>Lachnospiraceae</taxon>
        <taxon>Mobilitalea</taxon>
    </lineage>
</organism>
<feature type="binding site" evidence="6">
    <location>
        <position position="239"/>
    </location>
    <ligand>
        <name>isopentenyl diphosphate</name>
        <dbReference type="ChEBI" id="CHEBI:128769"/>
    </ligand>
</feature>
<dbReference type="PRINTS" id="PR00681">
    <property type="entry name" value="RIBOSOMALS1"/>
</dbReference>
<reference evidence="9" key="1">
    <citation type="submission" date="2020-12" db="EMBL/GenBank/DDBJ databases">
        <title>M. sibirica DSM 26468T genome.</title>
        <authorList>
            <person name="Thieme N."/>
            <person name="Rettenmaier R."/>
            <person name="Zverlov V."/>
            <person name="Liebl W."/>
        </authorList>
    </citation>
    <scope>NUCLEOTIDE SEQUENCE</scope>
    <source>
        <strain evidence="9">DSM 26468</strain>
    </source>
</reference>
<feature type="binding site" evidence="6">
    <location>
        <position position="182"/>
    </location>
    <ligand>
        <name>(2E)-4-hydroxy-3-methylbut-2-enyl diphosphate</name>
        <dbReference type="ChEBI" id="CHEBI:128753"/>
    </ligand>
</feature>
<dbReference type="Pfam" id="PF02401">
    <property type="entry name" value="LYTB"/>
    <property type="match status" value="1"/>
</dbReference>
<dbReference type="FunFam" id="2.40.50.140:FF:000051">
    <property type="entry name" value="RNA-binding transcriptional accessory protein"/>
    <property type="match status" value="1"/>
</dbReference>
<dbReference type="HAMAP" id="MF_00191">
    <property type="entry name" value="IspH"/>
    <property type="match status" value="1"/>
</dbReference>
<dbReference type="AlphaFoldDB" id="A0A8J7KUD8"/>
<dbReference type="GO" id="GO:0046872">
    <property type="term" value="F:metal ion binding"/>
    <property type="evidence" value="ECO:0007669"/>
    <property type="project" value="UniProtKB-KW"/>
</dbReference>
<keyword evidence="6 9" id="KW-0560">Oxidoreductase</keyword>
<comment type="pathway">
    <text evidence="6">Isoprenoid biosynthesis; isopentenyl diphosphate biosynthesis via DXP pathway; isopentenyl diphosphate from 1-deoxy-D-xylulose 5-phosphate: step 6/6.</text>
</comment>
<dbReference type="CDD" id="cd04465">
    <property type="entry name" value="S1_RPS1_repeat_ec2_hs2"/>
    <property type="match status" value="1"/>
</dbReference>
<dbReference type="CDD" id="cd05687">
    <property type="entry name" value="S1_RPS1_repeat_ec1_hs1"/>
    <property type="match status" value="1"/>
</dbReference>
<dbReference type="InterPro" id="IPR035104">
    <property type="entry name" value="Ribosomal_protein_S1-like"/>
</dbReference>
<dbReference type="GO" id="GO:0016114">
    <property type="term" value="P:terpenoid biosynthetic process"/>
    <property type="evidence" value="ECO:0007669"/>
    <property type="project" value="UniProtKB-UniRule"/>
</dbReference>
<feature type="binding site" evidence="6">
    <location>
        <position position="12"/>
    </location>
    <ligand>
        <name>[4Fe-4S] cluster</name>
        <dbReference type="ChEBI" id="CHEBI:49883"/>
    </ligand>
</feature>
<feature type="binding site" evidence="6">
    <location>
        <position position="239"/>
    </location>
    <ligand>
        <name>(2E)-4-hydroxy-3-methylbut-2-enyl diphosphate</name>
        <dbReference type="ChEBI" id="CHEBI:128753"/>
    </ligand>
</feature>
<feature type="domain" description="S1 motif" evidence="8">
    <location>
        <begin position="402"/>
        <end position="468"/>
    </location>
</feature>
<keyword evidence="3 6" id="KW-0408">Iron</keyword>
<feature type="binding site" evidence="6">
    <location>
        <position position="240"/>
    </location>
    <ligand>
        <name>(2E)-4-hydroxy-3-methylbut-2-enyl diphosphate</name>
        <dbReference type="ChEBI" id="CHEBI:128753"/>
    </ligand>
</feature>
<feature type="binding site" evidence="6">
    <location>
        <position position="239"/>
    </location>
    <ligand>
        <name>dimethylallyl diphosphate</name>
        <dbReference type="ChEBI" id="CHEBI:57623"/>
    </ligand>
</feature>
<evidence type="ECO:0000313" key="9">
    <source>
        <dbReference type="EMBL" id="MBH1942381.1"/>
    </source>
</evidence>